<dbReference type="FunFam" id="1.20.1250.20:FF:000085">
    <property type="entry name" value="MFS peptide transporter Ptr2"/>
    <property type="match status" value="1"/>
</dbReference>
<organism evidence="9 10">
    <name type="scientific">Botryotinia narcissicola</name>
    <dbReference type="NCBI Taxonomy" id="278944"/>
    <lineage>
        <taxon>Eukaryota</taxon>
        <taxon>Fungi</taxon>
        <taxon>Dikarya</taxon>
        <taxon>Ascomycota</taxon>
        <taxon>Pezizomycotina</taxon>
        <taxon>Leotiomycetes</taxon>
        <taxon>Helotiales</taxon>
        <taxon>Sclerotiniaceae</taxon>
        <taxon>Botryotinia</taxon>
    </lineage>
</organism>
<evidence type="ECO:0000256" key="8">
    <source>
        <dbReference type="SAM" id="Phobius"/>
    </source>
</evidence>
<dbReference type="Pfam" id="PF00854">
    <property type="entry name" value="PTR2"/>
    <property type="match status" value="1"/>
</dbReference>
<feature type="transmembrane region" description="Helical" evidence="8">
    <location>
        <begin position="270"/>
        <end position="288"/>
    </location>
</feature>
<keyword evidence="5 8" id="KW-1133">Transmembrane helix</keyword>
<dbReference type="Proteomes" id="UP000297452">
    <property type="component" value="Unassembled WGS sequence"/>
</dbReference>
<evidence type="ECO:0008006" key="11">
    <source>
        <dbReference type="Google" id="ProtNLM"/>
    </source>
</evidence>
<comment type="subcellular location">
    <subcellularLocation>
        <location evidence="1">Membrane</location>
        <topology evidence="1">Multi-pass membrane protein</topology>
    </subcellularLocation>
</comment>
<dbReference type="Gene3D" id="1.20.1250.20">
    <property type="entry name" value="MFS general substrate transporter like domains"/>
    <property type="match status" value="1"/>
</dbReference>
<evidence type="ECO:0000313" key="9">
    <source>
        <dbReference type="EMBL" id="TGO50901.1"/>
    </source>
</evidence>
<dbReference type="AlphaFoldDB" id="A0A4Z1HQ75"/>
<keyword evidence="6 8" id="KW-0472">Membrane</keyword>
<evidence type="ECO:0000256" key="2">
    <source>
        <dbReference type="ARBA" id="ARBA00005982"/>
    </source>
</evidence>
<dbReference type="PANTHER" id="PTHR11654">
    <property type="entry name" value="OLIGOPEPTIDE TRANSPORTER-RELATED"/>
    <property type="match status" value="1"/>
</dbReference>
<feature type="transmembrane region" description="Helical" evidence="8">
    <location>
        <begin position="461"/>
        <end position="481"/>
    </location>
</feature>
<keyword evidence="4 8" id="KW-0812">Transmembrane</keyword>
<feature type="compositionally biased region" description="Basic and acidic residues" evidence="7">
    <location>
        <begin position="640"/>
        <end position="653"/>
    </location>
</feature>
<evidence type="ECO:0000256" key="3">
    <source>
        <dbReference type="ARBA" id="ARBA00022448"/>
    </source>
</evidence>
<feature type="transmembrane region" description="Helical" evidence="8">
    <location>
        <begin position="174"/>
        <end position="195"/>
    </location>
</feature>
<dbReference type="InterPro" id="IPR000109">
    <property type="entry name" value="POT_fam"/>
</dbReference>
<evidence type="ECO:0000256" key="6">
    <source>
        <dbReference type="ARBA" id="ARBA00023136"/>
    </source>
</evidence>
<feature type="transmembrane region" description="Helical" evidence="8">
    <location>
        <begin position="550"/>
        <end position="573"/>
    </location>
</feature>
<protein>
    <recommendedName>
        <fullName evidence="11">Major facilitator superfamily (MFS) profile domain-containing protein</fullName>
    </recommendedName>
</protein>
<evidence type="ECO:0000313" key="10">
    <source>
        <dbReference type="Proteomes" id="UP000297452"/>
    </source>
</evidence>
<accession>A0A4Z1HQ75</accession>
<comment type="similarity">
    <text evidence="2">Belongs to the major facilitator superfamily. Proton-dependent oligopeptide transporter (POT/PTR) (TC 2.A.17) family.</text>
</comment>
<dbReference type="OrthoDB" id="8904098at2759"/>
<proteinExistence type="inferred from homology"/>
<reference evidence="9 10" key="1">
    <citation type="submission" date="2017-12" db="EMBL/GenBank/DDBJ databases">
        <title>Comparative genomics of Botrytis spp.</title>
        <authorList>
            <person name="Valero-Jimenez C.A."/>
            <person name="Tapia P."/>
            <person name="Veloso J."/>
            <person name="Silva-Moreno E."/>
            <person name="Staats M."/>
            <person name="Valdes J.H."/>
            <person name="Van Kan J.A.L."/>
        </authorList>
    </citation>
    <scope>NUCLEOTIDE SEQUENCE [LARGE SCALE GENOMIC DNA]</scope>
    <source>
        <strain evidence="9 10">MUCL2120</strain>
    </source>
</reference>
<feature type="transmembrane region" description="Helical" evidence="8">
    <location>
        <begin position="207"/>
        <end position="226"/>
    </location>
</feature>
<comment type="caution">
    <text evidence="9">The sequence shown here is derived from an EMBL/GenBank/DDBJ whole genome shotgun (WGS) entry which is preliminary data.</text>
</comment>
<keyword evidence="3" id="KW-0813">Transport</keyword>
<evidence type="ECO:0000256" key="5">
    <source>
        <dbReference type="ARBA" id="ARBA00022989"/>
    </source>
</evidence>
<dbReference type="InterPro" id="IPR036259">
    <property type="entry name" value="MFS_trans_sf"/>
</dbReference>
<dbReference type="EMBL" id="PQXJ01000375">
    <property type="protein sequence ID" value="TGO50901.1"/>
    <property type="molecule type" value="Genomic_DNA"/>
</dbReference>
<dbReference type="GO" id="GO:0005886">
    <property type="term" value="C:plasma membrane"/>
    <property type="evidence" value="ECO:0007669"/>
    <property type="project" value="UniProtKB-ARBA"/>
</dbReference>
<keyword evidence="10" id="KW-1185">Reference proteome</keyword>
<feature type="transmembrane region" description="Helical" evidence="8">
    <location>
        <begin position="294"/>
        <end position="315"/>
    </location>
</feature>
<feature type="transmembrane region" description="Helical" evidence="8">
    <location>
        <begin position="579"/>
        <end position="600"/>
    </location>
</feature>
<name>A0A4Z1HQ75_9HELO</name>
<evidence type="ECO:0000256" key="4">
    <source>
        <dbReference type="ARBA" id="ARBA00022692"/>
    </source>
</evidence>
<dbReference type="GO" id="GO:0071916">
    <property type="term" value="F:dipeptide transmembrane transporter activity"/>
    <property type="evidence" value="ECO:0007669"/>
    <property type="project" value="UniProtKB-ARBA"/>
</dbReference>
<gene>
    <name evidence="9" type="ORF">BOTNAR_0375g00090</name>
</gene>
<evidence type="ECO:0000256" key="7">
    <source>
        <dbReference type="SAM" id="MobiDB-lite"/>
    </source>
</evidence>
<dbReference type="SUPFAM" id="SSF103473">
    <property type="entry name" value="MFS general substrate transporter"/>
    <property type="match status" value="2"/>
</dbReference>
<sequence length="653" mass="70542">MVAQENISADIQGSMLGSDAVLALDQKGSLIHTVLREHHPKAGLETEAAIVHAQGQGHEHIDPDLISTEEEKKTLRKVAGKLPTVTYLICAVELAERASYYGCNGLFNNFVNRPLPVGGDGSGAPPRGTQQTAGALGLGTVKATATSQSFSLLAYALPLFFGWLADTKTGRFKIICWGVAVCGIAHILMCASGAPSFLASGTAKAPFFLSVYTLSVGAASSTNLLLSMFKPNIAPTLLDQMPNAVPVKKTLPSGEVVIVDPESTTERVMLWFYLIVNVGGFMGVPTAYTEKYIGWWLSFLLPSLLYVPLPFLLWFMRKRLILYPPGGSDLVNVCRVVGICFKRGGLRKIFTRKGGFFEAAKPSVIAQSGNVIDVPWNDAFIEDVQRTFESAGIFCFFPIQNINDNGLGSSASALSTMLATDGAPNDVMNNFNSLSIIVVAPILNYGLYPLLRKRNIHYGPIARMTTGFFLSTCGGAAYTLLNYYAYKTGPCGKYGSSETCVDADGVSLVSNISVWLMVVPYAIGGISELFVNVPAYGIAYSRAPANMRGLVSALNLFTQAIAYLVGLACAGVIKDPYLTWDFGAPTIIGFIMMCAFYWIYRDIDKEEYKLSVNDEQMHVADQPIHDGQSASEKAGPPSYEGEKGGLKDKEREL</sequence>
<feature type="region of interest" description="Disordered" evidence="7">
    <location>
        <begin position="621"/>
        <end position="653"/>
    </location>
</feature>
<evidence type="ECO:0000256" key="1">
    <source>
        <dbReference type="ARBA" id="ARBA00004141"/>
    </source>
</evidence>